<sequence length="136" mass="14097">MLTKDRRLQHLALIIKVTEGSIVNRVSEVLILAQSALYSPQDLGTALQDGNIKMGAIISKKGERSKQDNNEFKKKKQVSHRSKFQGGDAHSAGRNFSEGFESGGCDAGGFGGGGFDAGGFDAGGCDAGGCDAGGCD</sequence>
<comment type="caution">
    <text evidence="2">The sequence shown here is derived from an EMBL/GenBank/DDBJ whole genome shotgun (WGS) entry which is preliminary data.</text>
</comment>
<keyword evidence="3" id="KW-1185">Reference proteome</keyword>
<dbReference type="AlphaFoldDB" id="A0A401PUJ6"/>
<feature type="compositionally biased region" description="Basic residues" evidence="1">
    <location>
        <begin position="73"/>
        <end position="83"/>
    </location>
</feature>
<accession>A0A401PUJ6</accession>
<proteinExistence type="predicted"/>
<dbReference type="EMBL" id="BFAA01014036">
    <property type="protein sequence ID" value="GCB76797.1"/>
    <property type="molecule type" value="Genomic_DNA"/>
</dbReference>
<evidence type="ECO:0000313" key="3">
    <source>
        <dbReference type="Proteomes" id="UP000288216"/>
    </source>
</evidence>
<evidence type="ECO:0000313" key="2">
    <source>
        <dbReference type="EMBL" id="GCB76797.1"/>
    </source>
</evidence>
<evidence type="ECO:0000256" key="1">
    <source>
        <dbReference type="SAM" id="MobiDB-lite"/>
    </source>
</evidence>
<name>A0A401PUJ6_SCYTO</name>
<reference evidence="2 3" key="1">
    <citation type="journal article" date="2018" name="Nat. Ecol. Evol.">
        <title>Shark genomes provide insights into elasmobranch evolution and the origin of vertebrates.</title>
        <authorList>
            <person name="Hara Y"/>
            <person name="Yamaguchi K"/>
            <person name="Onimaru K"/>
            <person name="Kadota M"/>
            <person name="Koyanagi M"/>
            <person name="Keeley SD"/>
            <person name="Tatsumi K"/>
            <person name="Tanaka K"/>
            <person name="Motone F"/>
            <person name="Kageyama Y"/>
            <person name="Nozu R"/>
            <person name="Adachi N"/>
            <person name="Nishimura O"/>
            <person name="Nakagawa R"/>
            <person name="Tanegashima C"/>
            <person name="Kiyatake I"/>
            <person name="Matsumoto R"/>
            <person name="Murakumo K"/>
            <person name="Nishida K"/>
            <person name="Terakita A"/>
            <person name="Kuratani S"/>
            <person name="Sato K"/>
            <person name="Hyodo S Kuraku.S."/>
        </authorList>
    </citation>
    <scope>NUCLEOTIDE SEQUENCE [LARGE SCALE GENOMIC DNA]</scope>
</reference>
<dbReference type="Proteomes" id="UP000288216">
    <property type="component" value="Unassembled WGS sequence"/>
</dbReference>
<feature type="region of interest" description="Disordered" evidence="1">
    <location>
        <begin position="59"/>
        <end position="95"/>
    </location>
</feature>
<feature type="compositionally biased region" description="Basic and acidic residues" evidence="1">
    <location>
        <begin position="60"/>
        <end position="72"/>
    </location>
</feature>
<gene>
    <name evidence="2" type="ORF">scyTo_0019197</name>
</gene>
<protein>
    <submittedName>
        <fullName evidence="2">Uncharacterized protein</fullName>
    </submittedName>
</protein>
<organism evidence="2 3">
    <name type="scientific">Scyliorhinus torazame</name>
    <name type="common">Cloudy catshark</name>
    <name type="synonym">Catulus torazame</name>
    <dbReference type="NCBI Taxonomy" id="75743"/>
    <lineage>
        <taxon>Eukaryota</taxon>
        <taxon>Metazoa</taxon>
        <taxon>Chordata</taxon>
        <taxon>Craniata</taxon>
        <taxon>Vertebrata</taxon>
        <taxon>Chondrichthyes</taxon>
        <taxon>Elasmobranchii</taxon>
        <taxon>Galeomorphii</taxon>
        <taxon>Galeoidea</taxon>
        <taxon>Carcharhiniformes</taxon>
        <taxon>Scyliorhinidae</taxon>
        <taxon>Scyliorhinus</taxon>
    </lineage>
</organism>